<gene>
    <name evidence="2" type="ORF">IM811_005679</name>
    <name evidence="3" type="ORF">IM811_011541</name>
</gene>
<dbReference type="InterPro" id="IPR029526">
    <property type="entry name" value="PGBD"/>
</dbReference>
<dbReference type="EMBL" id="JADCTT010000015">
    <property type="protein sequence ID" value="KAF9744099.1"/>
    <property type="molecule type" value="Genomic_DNA"/>
</dbReference>
<evidence type="ECO:0000259" key="1">
    <source>
        <dbReference type="Pfam" id="PF13843"/>
    </source>
</evidence>
<comment type="caution">
    <text evidence="2">The sequence shown here is derived from an EMBL/GenBank/DDBJ whole genome shotgun (WGS) entry which is preliminary data.</text>
</comment>
<organism evidence="2 4">
    <name type="scientific">Bionectria ochroleuca</name>
    <name type="common">Gliocladium roseum</name>
    <dbReference type="NCBI Taxonomy" id="29856"/>
    <lineage>
        <taxon>Eukaryota</taxon>
        <taxon>Fungi</taxon>
        <taxon>Dikarya</taxon>
        <taxon>Ascomycota</taxon>
        <taxon>Pezizomycotina</taxon>
        <taxon>Sordariomycetes</taxon>
        <taxon>Hypocreomycetidae</taxon>
        <taxon>Hypocreales</taxon>
        <taxon>Bionectriaceae</taxon>
        <taxon>Clonostachys</taxon>
    </lineage>
</organism>
<dbReference type="AlphaFoldDB" id="A0A8H7N2Y8"/>
<reference evidence="2" key="1">
    <citation type="submission" date="2020-10" db="EMBL/GenBank/DDBJ databases">
        <title>High-Quality Genome Resource of Clonostachys rosea strain S41 by Oxford Nanopore Long-Read Sequencing.</title>
        <authorList>
            <person name="Wang H."/>
        </authorList>
    </citation>
    <scope>NUCLEOTIDE SEQUENCE</scope>
    <source>
        <strain evidence="2">S41</strain>
    </source>
</reference>
<proteinExistence type="predicted"/>
<evidence type="ECO:0000313" key="4">
    <source>
        <dbReference type="Proteomes" id="UP000616885"/>
    </source>
</evidence>
<evidence type="ECO:0000313" key="2">
    <source>
        <dbReference type="EMBL" id="KAF9744099.1"/>
    </source>
</evidence>
<feature type="domain" description="PiggyBac transposable element-derived protein" evidence="1">
    <location>
        <begin position="4"/>
        <end position="260"/>
    </location>
</feature>
<dbReference type="EMBL" id="JADCTT010000003">
    <property type="protein sequence ID" value="KAF9756100.1"/>
    <property type="molecule type" value="Genomic_DNA"/>
</dbReference>
<dbReference type="PANTHER" id="PTHR46599:SF3">
    <property type="entry name" value="PIGGYBAC TRANSPOSABLE ELEMENT-DERIVED PROTEIN 4"/>
    <property type="match status" value="1"/>
</dbReference>
<protein>
    <recommendedName>
        <fullName evidence="1">PiggyBac transposable element-derived protein domain-containing protein</fullName>
    </recommendedName>
</protein>
<dbReference type="Proteomes" id="UP000616885">
    <property type="component" value="Unassembled WGS sequence"/>
</dbReference>
<name>A0A8H7N2Y8_BIOOC</name>
<accession>A0A8H7N2Y8</accession>
<dbReference type="Pfam" id="PF13843">
    <property type="entry name" value="DDE_Tnp_1_7"/>
    <property type="match status" value="1"/>
</dbReference>
<sequence>MQYFEGRTLEKVVIPTKPTPEGFKIWAVAEAGYFLSWLPHLPHKVFDSVGQNKPRTRKRKRYDEYSLNPTQAVVVDLVKRLPPAIYHVFLDNLFSSPDLFTVLRVLNIGATGTCRINSGIFNRLIQLKKDNTSGRLHWAWGQIETVPTPDNKVNQIAWKDNVLVLLLSTVYEGTEFTARIRKRPTTIHTRARAIKQFFGPEAVKEARVLTAAADYNDHMGAVDRGDQLRQQEGLDHRVIKGPWRALAWGFLLETALTNTFLLQKHGQPNWKLFRTLHEWREQISHDLLSQYGQKASLRQRNHTGDINTPVLQHIRVRRKSPGRCAACRGVHWHEPTKTAFKEVSGNRRVPQSRSGCQQCNVPLCNSDRCWYFYHRLN</sequence>
<evidence type="ECO:0000313" key="3">
    <source>
        <dbReference type="EMBL" id="KAF9756100.1"/>
    </source>
</evidence>
<dbReference type="PANTHER" id="PTHR46599">
    <property type="entry name" value="PIGGYBAC TRANSPOSABLE ELEMENT-DERIVED PROTEIN 4"/>
    <property type="match status" value="1"/>
</dbReference>